<evidence type="ECO:0000256" key="1">
    <source>
        <dbReference type="SAM" id="Phobius"/>
    </source>
</evidence>
<reference evidence="3" key="1">
    <citation type="journal article" date="2019" name="Int. J. Syst. Evol. Microbiol.">
        <title>The Global Catalogue of Microorganisms (GCM) 10K type strain sequencing project: providing services to taxonomists for standard genome sequencing and annotation.</title>
        <authorList>
            <consortium name="The Broad Institute Genomics Platform"/>
            <consortium name="The Broad Institute Genome Sequencing Center for Infectious Disease"/>
            <person name="Wu L."/>
            <person name="Ma J."/>
        </authorList>
    </citation>
    <scope>NUCLEOTIDE SEQUENCE [LARGE SCALE GENOMIC DNA]</scope>
    <source>
        <strain evidence="3">KCTC 52487</strain>
    </source>
</reference>
<accession>A0ABV6ZYB6</accession>
<organism evidence="2 3">
    <name type="scientific">Hyphobacterium vulgare</name>
    <dbReference type="NCBI Taxonomy" id="1736751"/>
    <lineage>
        <taxon>Bacteria</taxon>
        <taxon>Pseudomonadati</taxon>
        <taxon>Pseudomonadota</taxon>
        <taxon>Alphaproteobacteria</taxon>
        <taxon>Maricaulales</taxon>
        <taxon>Maricaulaceae</taxon>
        <taxon>Hyphobacterium</taxon>
    </lineage>
</organism>
<dbReference type="PANTHER" id="PTHR15887:SF1">
    <property type="entry name" value="TRANSMEMBRANE PROTEIN 69"/>
    <property type="match status" value="1"/>
</dbReference>
<dbReference type="Proteomes" id="UP001595379">
    <property type="component" value="Unassembled WGS sequence"/>
</dbReference>
<keyword evidence="3" id="KW-1185">Reference proteome</keyword>
<name>A0ABV6ZYB6_9PROT</name>
<dbReference type="EMBL" id="JBHRSV010000019">
    <property type="protein sequence ID" value="MFC2926432.1"/>
    <property type="molecule type" value="Genomic_DNA"/>
</dbReference>
<evidence type="ECO:0000313" key="3">
    <source>
        <dbReference type="Proteomes" id="UP001595379"/>
    </source>
</evidence>
<keyword evidence="1" id="KW-0472">Membrane</keyword>
<proteinExistence type="predicted"/>
<comment type="caution">
    <text evidence="2">The sequence shown here is derived from an EMBL/GenBank/DDBJ whole genome shotgun (WGS) entry which is preliminary data.</text>
</comment>
<dbReference type="InterPro" id="IPR021836">
    <property type="entry name" value="DUF3429"/>
</dbReference>
<protein>
    <submittedName>
        <fullName evidence="2">DUF3429 domain-containing protein</fullName>
    </submittedName>
</protein>
<dbReference type="PANTHER" id="PTHR15887">
    <property type="entry name" value="TRANSMEMBRANE PROTEIN 69"/>
    <property type="match status" value="1"/>
</dbReference>
<feature type="transmembrane region" description="Helical" evidence="1">
    <location>
        <begin position="127"/>
        <end position="145"/>
    </location>
</feature>
<keyword evidence="1" id="KW-1133">Transmembrane helix</keyword>
<evidence type="ECO:0000313" key="2">
    <source>
        <dbReference type="EMBL" id="MFC2926432.1"/>
    </source>
</evidence>
<feature type="transmembrane region" description="Helical" evidence="1">
    <location>
        <begin position="68"/>
        <end position="89"/>
    </location>
</feature>
<dbReference type="Pfam" id="PF11911">
    <property type="entry name" value="DUF3429"/>
    <property type="match status" value="1"/>
</dbReference>
<gene>
    <name evidence="2" type="ORF">ACFOOR_09985</name>
</gene>
<dbReference type="RefSeq" id="WP_343164224.1">
    <property type="nucleotide sequence ID" value="NZ_JBHRSV010000019.1"/>
</dbReference>
<sequence length="147" mass="16085">MIPAPALWLGLAGLIPFYAPVIWRLVAEGPDVNRAEIAFTLYAAVILSFLGGARWGREVVLSMAVPRARELTLAILPSLGAWLAAAAHLGGYKQIAWAGLILAFALVFFWDWRGAKDGTWPEWYGRLRLMLSFGAVFSATVMIVLNV</sequence>
<feature type="transmembrane region" description="Helical" evidence="1">
    <location>
        <begin position="95"/>
        <end position="115"/>
    </location>
</feature>
<feature type="transmembrane region" description="Helical" evidence="1">
    <location>
        <begin position="37"/>
        <end position="56"/>
    </location>
</feature>
<keyword evidence="1" id="KW-0812">Transmembrane</keyword>